<proteinExistence type="inferred from homology"/>
<dbReference type="SUPFAM" id="SSF56112">
    <property type="entry name" value="Protein kinase-like (PK-like)"/>
    <property type="match status" value="1"/>
</dbReference>
<dbReference type="PANTHER" id="PTHR43173:SF37">
    <property type="entry name" value="ABC1 FAMILY PROTEIN C10F6.14C"/>
    <property type="match status" value="1"/>
</dbReference>
<dbReference type="PANTHER" id="PTHR43173">
    <property type="entry name" value="ABC1 FAMILY PROTEIN"/>
    <property type="match status" value="1"/>
</dbReference>
<gene>
    <name evidence="3" type="ORF">IWW39_003602</name>
</gene>
<evidence type="ECO:0000256" key="1">
    <source>
        <dbReference type="ARBA" id="ARBA00009670"/>
    </source>
</evidence>
<name>A0A9W8GI33_9FUNG</name>
<reference evidence="3" key="1">
    <citation type="submission" date="2022-07" db="EMBL/GenBank/DDBJ databases">
        <title>Phylogenomic reconstructions and comparative analyses of Kickxellomycotina fungi.</title>
        <authorList>
            <person name="Reynolds N.K."/>
            <person name="Stajich J.E."/>
            <person name="Barry K."/>
            <person name="Grigoriev I.V."/>
            <person name="Crous P."/>
            <person name="Smith M.E."/>
        </authorList>
    </citation>
    <scope>NUCLEOTIDE SEQUENCE</scope>
    <source>
        <strain evidence="3">CBS 109367</strain>
    </source>
</reference>
<evidence type="ECO:0000313" key="3">
    <source>
        <dbReference type="EMBL" id="KAJ2686486.1"/>
    </source>
</evidence>
<dbReference type="CDD" id="cd13969">
    <property type="entry name" value="ADCK1-like"/>
    <property type="match status" value="1"/>
</dbReference>
<feature type="domain" description="ABC1 atypical kinase-like" evidence="2">
    <location>
        <begin position="119"/>
        <end position="375"/>
    </location>
</feature>
<dbReference type="InterPro" id="IPR045307">
    <property type="entry name" value="ADCK1_dom"/>
</dbReference>
<evidence type="ECO:0000313" key="4">
    <source>
        <dbReference type="Proteomes" id="UP001151516"/>
    </source>
</evidence>
<dbReference type="OrthoDB" id="427480at2759"/>
<comment type="similarity">
    <text evidence="1">Belongs to the protein kinase superfamily. ADCK protein kinase family.</text>
</comment>
<accession>A0A9W8GI33</accession>
<dbReference type="EMBL" id="JANBTX010000106">
    <property type="protein sequence ID" value="KAJ2686486.1"/>
    <property type="molecule type" value="Genomic_DNA"/>
</dbReference>
<keyword evidence="4" id="KW-1185">Reference proteome</keyword>
<organism evidence="3 4">
    <name type="scientific">Coemansia spiralis</name>
    <dbReference type="NCBI Taxonomy" id="417178"/>
    <lineage>
        <taxon>Eukaryota</taxon>
        <taxon>Fungi</taxon>
        <taxon>Fungi incertae sedis</taxon>
        <taxon>Zoopagomycota</taxon>
        <taxon>Kickxellomycotina</taxon>
        <taxon>Kickxellomycetes</taxon>
        <taxon>Kickxellales</taxon>
        <taxon>Kickxellaceae</taxon>
        <taxon>Coemansia</taxon>
    </lineage>
</organism>
<dbReference type="Proteomes" id="UP001151516">
    <property type="component" value="Unassembled WGS sequence"/>
</dbReference>
<comment type="caution">
    <text evidence="3">The sequence shown here is derived from an EMBL/GenBank/DDBJ whole genome shotgun (WGS) entry which is preliminary data.</text>
</comment>
<dbReference type="InterPro" id="IPR011009">
    <property type="entry name" value="Kinase-like_dom_sf"/>
</dbReference>
<dbReference type="InterPro" id="IPR051130">
    <property type="entry name" value="Mito_struct-func_regulator"/>
</dbReference>
<sequence>MWSYASHAWRHPRHKWTTRACVASAALLAGYEYDRHFQASAVSRTLRTFVDIAIICGDYKLNFRSERGIEHLNKIHERAARRLLLCCKENGGLFIKFGQSIAVQSSLLPPPFRKELSVLYDNAPSVPVSEIVPVIERGFPGRSLDDIFVDFSPEAVASASVAQVHTARLRSDPSRVVAVKVQKPEIKLQIGWDLFAFRACAHLIEFAFEVPIMWSVDEIERRLREELDFEREAGNSELASRDLDTLADRWLRRAVYVPKVYWEATSREVLTTEWVDGTSLVHPQKLATEGWSNKEIMQQMVALFAFQIFVAGNVHGDPHPGNLLIRQNPSNNHWREPQLVLLDHGLYVRESRQFRRQYAEFWRSAMIGNKKSMTRIAESWGISDAGMFSTMVSLKPPIMGAHHRSGVNADDGGESKRAYEQQMEVKRRTIAALRESSNLPPELVFVTRNMNIVRANNQSLGTPVNRVQILGQYAALGLRRMLIDEALSSDRRYSGAQGVRPSRDTLLSRVVGVLAGEWSYVTFRLALWAAGAGMAVYGVWARIWSAVTGVPRIRDLDGIMDEAMRSAMEKKLGYRIDTSLFTA</sequence>
<dbReference type="AlphaFoldDB" id="A0A9W8GI33"/>
<protein>
    <recommendedName>
        <fullName evidence="2">ABC1 atypical kinase-like domain-containing protein</fullName>
    </recommendedName>
</protein>
<evidence type="ECO:0000259" key="2">
    <source>
        <dbReference type="Pfam" id="PF03109"/>
    </source>
</evidence>
<dbReference type="InterPro" id="IPR004147">
    <property type="entry name" value="ABC1_dom"/>
</dbReference>
<dbReference type="Pfam" id="PF03109">
    <property type="entry name" value="ABC1"/>
    <property type="match status" value="1"/>
</dbReference>